<evidence type="ECO:0000256" key="6">
    <source>
        <dbReference type="SAM" id="MobiDB-lite"/>
    </source>
</evidence>
<comment type="caution">
    <text evidence="7">The sequence shown here is derived from an EMBL/GenBank/DDBJ whole genome shotgun (WGS) entry which is preliminary data.</text>
</comment>
<proteinExistence type="inferred from homology"/>
<feature type="region of interest" description="Disordered" evidence="6">
    <location>
        <begin position="597"/>
        <end position="620"/>
    </location>
</feature>
<dbReference type="GO" id="GO:0003723">
    <property type="term" value="F:RNA binding"/>
    <property type="evidence" value="ECO:0007669"/>
    <property type="project" value="TreeGrafter"/>
</dbReference>
<dbReference type="PANTHER" id="PTHR13031">
    <property type="entry name" value="RIBONUCLEASE P SUBUNIT P30"/>
    <property type="match status" value="1"/>
</dbReference>
<evidence type="ECO:0000256" key="1">
    <source>
        <dbReference type="ARBA" id="ARBA00004123"/>
    </source>
</evidence>
<dbReference type="EMBL" id="PKPP01000850">
    <property type="protein sequence ID" value="PWA88065.1"/>
    <property type="molecule type" value="Genomic_DNA"/>
</dbReference>
<protein>
    <submittedName>
        <fullName evidence="7">Polymerase/histidinol phosphatase-like protein</fullName>
    </submittedName>
</protein>
<dbReference type="InterPro" id="IPR002738">
    <property type="entry name" value="RNase_P_p30"/>
</dbReference>
<dbReference type="FunFam" id="3.20.20.140:FF:000044">
    <property type="entry name" value="Polymerase/histidinol phosphatase-like protein"/>
    <property type="match status" value="1"/>
</dbReference>
<reference evidence="7 8" key="1">
    <citation type="journal article" date="2018" name="Mol. Plant">
        <title>The genome of Artemisia annua provides insight into the evolution of Asteraceae family and artemisinin biosynthesis.</title>
        <authorList>
            <person name="Shen Q."/>
            <person name="Zhang L."/>
            <person name="Liao Z."/>
            <person name="Wang S."/>
            <person name="Yan T."/>
            <person name="Shi P."/>
            <person name="Liu M."/>
            <person name="Fu X."/>
            <person name="Pan Q."/>
            <person name="Wang Y."/>
            <person name="Lv Z."/>
            <person name="Lu X."/>
            <person name="Zhang F."/>
            <person name="Jiang W."/>
            <person name="Ma Y."/>
            <person name="Chen M."/>
            <person name="Hao X."/>
            <person name="Li L."/>
            <person name="Tang Y."/>
            <person name="Lv G."/>
            <person name="Zhou Y."/>
            <person name="Sun X."/>
            <person name="Brodelius P.E."/>
            <person name="Rose J.K.C."/>
            <person name="Tang K."/>
        </authorList>
    </citation>
    <scope>NUCLEOTIDE SEQUENCE [LARGE SCALE GENOMIC DNA]</scope>
    <source>
        <strain evidence="8">cv. Huhao1</strain>
        <tissue evidence="7">Leaf</tissue>
    </source>
</reference>
<dbReference type="InterPro" id="IPR016195">
    <property type="entry name" value="Pol/histidinol_Pase-like"/>
</dbReference>
<evidence type="ECO:0000256" key="5">
    <source>
        <dbReference type="ARBA" id="ARBA00023242"/>
    </source>
</evidence>
<dbReference type="PANTHER" id="PTHR13031:SF0">
    <property type="entry name" value="RIBONUCLEASE P PROTEIN SUBUNIT P30"/>
    <property type="match status" value="1"/>
</dbReference>
<name>A0A2U1PQQ7_ARTAN</name>
<dbReference type="GO" id="GO:0005655">
    <property type="term" value="C:nucleolar ribonuclease P complex"/>
    <property type="evidence" value="ECO:0007669"/>
    <property type="project" value="TreeGrafter"/>
</dbReference>
<dbReference type="SUPFAM" id="SSF89550">
    <property type="entry name" value="PHP domain-like"/>
    <property type="match status" value="1"/>
</dbReference>
<keyword evidence="3" id="KW-0819">tRNA processing</keyword>
<dbReference type="Gene3D" id="3.20.20.140">
    <property type="entry name" value="Metal-dependent hydrolases"/>
    <property type="match status" value="1"/>
</dbReference>
<gene>
    <name evidence="7" type="ORF">CTI12_AA114700</name>
</gene>
<comment type="subcellular location">
    <subcellularLocation>
        <location evidence="1">Nucleus</location>
    </subcellularLocation>
</comment>
<evidence type="ECO:0000256" key="3">
    <source>
        <dbReference type="ARBA" id="ARBA00022694"/>
    </source>
</evidence>
<comment type="similarity">
    <text evidence="2">Belongs to the eukaryotic/archaeal RNase P protein component 3 family.</text>
</comment>
<keyword evidence="5" id="KW-0539">Nucleus</keyword>
<sequence length="653" mass="71695">MAFFDLNIPYTEQTTRNAVTEKSTRLKLTIKALELGYTGIAYNHTITGTMSQTDSCSISLFPISSIVKLSPSIVSAVKLHREALNVPLDVAFKQYRRLTVVVETVVQGAVLNSGNPVLKSYDLVAVRPLRQEVFDLACKSYQVDIIAIDFSENRFRLKQPLIKAAIERGVYFELTYSGLVLDPQLRRQIISNAKLLVDWTRGKNIIFSSAAPSVTELRGPYDVANLACLLGFSMERAKASVSKTCRSLLENALRKKKFYKEAIRVELISPTEQINGFDDWLKWDPISSGEGDLHLDDMEKSFAASSKESKTVKAIDFVSIMNELPSHGLHIKDIVHGDNNGSNTGLLTATKADKPTDVYNTPIDLKLHDPPKTYQTSVTETLLSENENLEALTSVEGGEPCAMIIEEETKIPNESTVCLSSPEAEQQNMQAEVHEAVYEENLSGEKGSANICNDVPAAGISASVGNKHSTNDSICPPVVASNEVGIEQNKGKMVSSFFDSFLSEEENVKDAGDVVVTPVNSSLPLSCGSLNEDIQEEHSTVNDEDVSVAPSSTSVTLRSHDEFQNIGASTSVHEPLEVASMEFQIELKDDNHIDHSYAQQSSSGRVGRKQGSSRRSVSSVSLPFNRLLKHSQFKKSRKPKTKSTILSLSELVD</sequence>
<organism evidence="7 8">
    <name type="scientific">Artemisia annua</name>
    <name type="common">Sweet wormwood</name>
    <dbReference type="NCBI Taxonomy" id="35608"/>
    <lineage>
        <taxon>Eukaryota</taxon>
        <taxon>Viridiplantae</taxon>
        <taxon>Streptophyta</taxon>
        <taxon>Embryophyta</taxon>
        <taxon>Tracheophyta</taxon>
        <taxon>Spermatophyta</taxon>
        <taxon>Magnoliopsida</taxon>
        <taxon>eudicotyledons</taxon>
        <taxon>Gunneridae</taxon>
        <taxon>Pentapetalae</taxon>
        <taxon>asterids</taxon>
        <taxon>campanulids</taxon>
        <taxon>Asterales</taxon>
        <taxon>Asteraceae</taxon>
        <taxon>Asteroideae</taxon>
        <taxon>Anthemideae</taxon>
        <taxon>Artemisiinae</taxon>
        <taxon>Artemisia</taxon>
    </lineage>
</organism>
<keyword evidence="8" id="KW-1185">Reference proteome</keyword>
<evidence type="ECO:0000313" key="8">
    <source>
        <dbReference type="Proteomes" id="UP000245207"/>
    </source>
</evidence>
<dbReference type="STRING" id="35608.A0A2U1PQQ7"/>
<dbReference type="GO" id="GO:0016787">
    <property type="term" value="F:hydrolase activity"/>
    <property type="evidence" value="ECO:0007669"/>
    <property type="project" value="UniProtKB-KW"/>
</dbReference>
<accession>A0A2U1PQQ7</accession>
<evidence type="ECO:0000256" key="4">
    <source>
        <dbReference type="ARBA" id="ARBA00022801"/>
    </source>
</evidence>
<dbReference type="Pfam" id="PF01876">
    <property type="entry name" value="RNase_P_p30"/>
    <property type="match status" value="1"/>
</dbReference>
<dbReference type="OrthoDB" id="17948at2759"/>
<evidence type="ECO:0000313" key="7">
    <source>
        <dbReference type="EMBL" id="PWA88065.1"/>
    </source>
</evidence>
<dbReference type="Proteomes" id="UP000245207">
    <property type="component" value="Unassembled WGS sequence"/>
</dbReference>
<dbReference type="AlphaFoldDB" id="A0A2U1PQQ7"/>
<dbReference type="GO" id="GO:0008033">
    <property type="term" value="P:tRNA processing"/>
    <property type="evidence" value="ECO:0007669"/>
    <property type="project" value="UniProtKB-KW"/>
</dbReference>
<evidence type="ECO:0000256" key="2">
    <source>
        <dbReference type="ARBA" id="ARBA00007331"/>
    </source>
</evidence>
<keyword evidence="4" id="KW-0378">Hydrolase</keyword>